<dbReference type="OrthoDB" id="3940204at2759"/>
<feature type="region of interest" description="Disordered" evidence="1">
    <location>
        <begin position="335"/>
        <end position="356"/>
    </location>
</feature>
<name>A0A9N8JXY2_9PEZI</name>
<dbReference type="AlphaFoldDB" id="A0A9N8JXY2"/>
<gene>
    <name evidence="2" type="ORF">AWRI4233_LOCUS5409</name>
</gene>
<keyword evidence="3" id="KW-1185">Reference proteome</keyword>
<feature type="compositionally biased region" description="Low complexity" evidence="1">
    <location>
        <begin position="264"/>
        <end position="290"/>
    </location>
</feature>
<evidence type="ECO:0000313" key="3">
    <source>
        <dbReference type="Proteomes" id="UP000714618"/>
    </source>
</evidence>
<feature type="region of interest" description="Disordered" evidence="1">
    <location>
        <begin position="237"/>
        <end position="290"/>
    </location>
</feature>
<comment type="caution">
    <text evidence="2">The sequence shown here is derived from an EMBL/GenBank/DDBJ whole genome shotgun (WGS) entry which is preliminary data.</text>
</comment>
<reference evidence="2" key="1">
    <citation type="submission" date="2020-06" db="EMBL/GenBank/DDBJ databases">
        <authorList>
            <person name="Onetto C."/>
        </authorList>
    </citation>
    <scope>NUCLEOTIDE SEQUENCE</scope>
</reference>
<dbReference type="Proteomes" id="UP000714618">
    <property type="component" value="Unassembled WGS sequence"/>
</dbReference>
<protein>
    <submittedName>
        <fullName evidence="2">Uncharacterized protein</fullName>
    </submittedName>
</protein>
<feature type="region of interest" description="Disordered" evidence="1">
    <location>
        <begin position="368"/>
        <end position="408"/>
    </location>
</feature>
<dbReference type="EMBL" id="CAIJEO010000007">
    <property type="protein sequence ID" value="CAD0095995.1"/>
    <property type="molecule type" value="Genomic_DNA"/>
</dbReference>
<evidence type="ECO:0000256" key="1">
    <source>
        <dbReference type="SAM" id="MobiDB-lite"/>
    </source>
</evidence>
<feature type="compositionally biased region" description="Basic residues" evidence="1">
    <location>
        <begin position="383"/>
        <end position="399"/>
    </location>
</feature>
<proteinExistence type="predicted"/>
<sequence length="408" mass="45689">MAPKKKSSFSGFASGSETETDTETLPAVVSKPLTGKQRFDEIHGKGTKLGKHPVPTNTRREPSTTRRSTRSASRQPQPMAPEEAPSMPTTSPNNQASDQRLSPPEHKMDPFPPKPEPMTVTDKPAVRNRYGEKVPAPVDIKQKLRQAINFLSDEGVENLEDFEEKLGRLKKYLDDNYPGMDGVIADGEDDPEMLGRRVRYMIRVHEQRIEEGAEQWFTHDQFPDSTSMYKPIKPRKGEQWRLHPDGTTIGRPEHPKNQIPPKPAKVSPAAGAAAAVTAPPTPAAAPAAAAPVRPTLPELPHPEVWHRKEAARFPYGETPHMEQILSRQITADLARGKSQHLSLYPEQPVTPYDPWKLPEIPDEEVLDADQIFHVLEKHESQGTKRKANPSRSRSPAKRTKNVDWPLRD</sequence>
<feature type="compositionally biased region" description="Polar residues" evidence="1">
    <location>
        <begin position="87"/>
        <end position="100"/>
    </location>
</feature>
<organism evidence="2 3">
    <name type="scientific">Aureobasidium mustum</name>
    <dbReference type="NCBI Taxonomy" id="2773714"/>
    <lineage>
        <taxon>Eukaryota</taxon>
        <taxon>Fungi</taxon>
        <taxon>Dikarya</taxon>
        <taxon>Ascomycota</taxon>
        <taxon>Pezizomycotina</taxon>
        <taxon>Dothideomycetes</taxon>
        <taxon>Dothideomycetidae</taxon>
        <taxon>Dothideales</taxon>
        <taxon>Saccotheciaceae</taxon>
        <taxon>Aureobasidium</taxon>
    </lineage>
</organism>
<evidence type="ECO:0000313" key="2">
    <source>
        <dbReference type="EMBL" id="CAD0095995.1"/>
    </source>
</evidence>
<accession>A0A9N8JXY2</accession>
<feature type="region of interest" description="Disordered" evidence="1">
    <location>
        <begin position="1"/>
        <end position="133"/>
    </location>
</feature>